<dbReference type="FunFam" id="3.30.565.10:FF:000016">
    <property type="entry name" value="Chemotaxis protein CheA, putative"/>
    <property type="match status" value="1"/>
</dbReference>
<dbReference type="InterPro" id="IPR005467">
    <property type="entry name" value="His_kinase_dom"/>
</dbReference>
<evidence type="ECO:0000256" key="2">
    <source>
        <dbReference type="ARBA" id="ARBA00012438"/>
    </source>
</evidence>
<dbReference type="EC" id="2.7.13.3" evidence="2"/>
<keyword evidence="6" id="KW-0418">Kinase</keyword>
<dbReference type="EMBL" id="MFNE01000043">
    <property type="protein sequence ID" value="OGG94132.1"/>
    <property type="molecule type" value="Genomic_DNA"/>
</dbReference>
<proteinExistence type="predicted"/>
<comment type="function">
    <text evidence="7">Involved in the transmission of sensory signals from the chemoreceptors to the flagellar motors. CheA is autophosphorylated; it can transfer its phosphate group to either CheB or CheY.</text>
</comment>
<evidence type="ECO:0000256" key="3">
    <source>
        <dbReference type="ARBA" id="ARBA00021495"/>
    </source>
</evidence>
<dbReference type="Proteomes" id="UP000178449">
    <property type="component" value="Unassembled WGS sequence"/>
</dbReference>
<dbReference type="InterPro" id="IPR004358">
    <property type="entry name" value="Sig_transdc_His_kin-like_C"/>
</dbReference>
<evidence type="ECO:0000256" key="7">
    <source>
        <dbReference type="ARBA" id="ARBA00035100"/>
    </source>
</evidence>
<dbReference type="Gene3D" id="3.30.565.10">
    <property type="entry name" value="Histidine kinase-like ATPase, C-terminal domain"/>
    <property type="match status" value="1"/>
</dbReference>
<sequence>MAAGTRLSNANAEALLSLSSSAFAGAFGLLHIALYLKKGDEVEESHNHPVSGAPDISFGLSRPAFEETLQNGYLERPLGGLPELEGVSLLATRLGDQDAPFVLAVWAKDAQGGGRFAQAVGLMADRFLESWKPAPTPAVGTQQIEVDQSLTDTGEMELVIENLKEEPATQTAKLPRHPIFEHVADFLAHPEAAFLCFNKLGKVVPLYPNNFHPYFGKVSEETDALALILKEWTPFNRDSASFAKSEPDIAMLRDLMETVFLRITDLDVLMEMLPNELHRGDTVLKLSYRYLQAQNMEDDLILILITDLTNLHSMEAKLLEERETKDMVVKIAMDLEGYKQYRKTAEEILRSIMVELEKPFDEIRGESILGSAKTLQSGAEIFEIKKLAQLTEDFEHSAKAALNNPHGIGTDDIARLMMQASAVRDGFDELQIDYLDSLISEKNLVEHTYFKVSETRLKRVEAEIGEQLIEVTLAQLEEVFDKNYRPFTKLPQLGDLALQRLERIKSFIWHEVNTKAHANLHHFFEELKMQPIGNMLKKYGIIAENLARKQSKQLVLEIRGTDIEVPMSKMQGLFSALIHLVRNSVDHGIEKMEERVFLGKDLEGHMLIAASLKGNSLQLRFEDDGRGMDPEMVRADAIGRGVVSPEEADSLNSEELIDLIFAHAANGRGQRGVGLETVCVRVKELGGQIHIRSQMEKGTSVEITLPLNP</sequence>
<evidence type="ECO:0000256" key="4">
    <source>
        <dbReference type="ARBA" id="ARBA00022553"/>
    </source>
</evidence>
<evidence type="ECO:0000256" key="5">
    <source>
        <dbReference type="ARBA" id="ARBA00022679"/>
    </source>
</evidence>
<dbReference type="InterPro" id="IPR003594">
    <property type="entry name" value="HATPase_dom"/>
</dbReference>
<evidence type="ECO:0000259" key="9">
    <source>
        <dbReference type="PROSITE" id="PS50109"/>
    </source>
</evidence>
<dbReference type="PANTHER" id="PTHR43395:SF10">
    <property type="entry name" value="CHEMOTAXIS PROTEIN CHEA"/>
    <property type="match status" value="1"/>
</dbReference>
<dbReference type="PANTHER" id="PTHR43395">
    <property type="entry name" value="SENSOR HISTIDINE KINASE CHEA"/>
    <property type="match status" value="1"/>
</dbReference>
<dbReference type="Pfam" id="PF02518">
    <property type="entry name" value="HATPase_c"/>
    <property type="match status" value="1"/>
</dbReference>
<feature type="domain" description="Histidine kinase" evidence="9">
    <location>
        <begin position="577"/>
        <end position="709"/>
    </location>
</feature>
<accession>A0A1F6G7Q7</accession>
<evidence type="ECO:0000256" key="1">
    <source>
        <dbReference type="ARBA" id="ARBA00000085"/>
    </source>
</evidence>
<protein>
    <recommendedName>
        <fullName evidence="3">Chemotaxis protein CheA</fullName>
        <ecNumber evidence="2">2.7.13.3</ecNumber>
    </recommendedName>
</protein>
<keyword evidence="8" id="KW-0812">Transmembrane</keyword>
<gene>
    <name evidence="10" type="ORF">A2527_09820</name>
</gene>
<evidence type="ECO:0000313" key="10">
    <source>
        <dbReference type="EMBL" id="OGG94132.1"/>
    </source>
</evidence>
<evidence type="ECO:0000256" key="8">
    <source>
        <dbReference type="SAM" id="Phobius"/>
    </source>
</evidence>
<evidence type="ECO:0000256" key="6">
    <source>
        <dbReference type="ARBA" id="ARBA00022777"/>
    </source>
</evidence>
<keyword evidence="8" id="KW-0472">Membrane</keyword>
<dbReference type="SMART" id="SM00387">
    <property type="entry name" value="HATPase_c"/>
    <property type="match status" value="1"/>
</dbReference>
<dbReference type="InterPro" id="IPR051315">
    <property type="entry name" value="Bact_Chemotaxis_CheA"/>
</dbReference>
<feature type="transmembrane region" description="Helical" evidence="8">
    <location>
        <begin position="12"/>
        <end position="36"/>
    </location>
</feature>
<dbReference type="GO" id="GO:0004673">
    <property type="term" value="F:protein histidine kinase activity"/>
    <property type="evidence" value="ECO:0007669"/>
    <property type="project" value="UniProtKB-EC"/>
</dbReference>
<keyword evidence="4" id="KW-0597">Phosphoprotein</keyword>
<keyword evidence="5" id="KW-0808">Transferase</keyword>
<dbReference type="AlphaFoldDB" id="A0A1F6G7Q7"/>
<organism evidence="10 11">
    <name type="scientific">Candidatus Lambdaproteobacteria bacterium RIFOXYD2_FULL_50_16</name>
    <dbReference type="NCBI Taxonomy" id="1817772"/>
    <lineage>
        <taxon>Bacteria</taxon>
        <taxon>Pseudomonadati</taxon>
        <taxon>Pseudomonadota</taxon>
        <taxon>Candidatus Lambdaproteobacteria</taxon>
    </lineage>
</organism>
<dbReference type="STRING" id="1817772.A2527_09820"/>
<dbReference type="PRINTS" id="PR00344">
    <property type="entry name" value="BCTRLSENSOR"/>
</dbReference>
<dbReference type="InterPro" id="IPR036890">
    <property type="entry name" value="HATPase_C_sf"/>
</dbReference>
<name>A0A1F6G7Q7_9PROT</name>
<keyword evidence="8" id="KW-1133">Transmembrane helix</keyword>
<dbReference type="PROSITE" id="PS50109">
    <property type="entry name" value="HIS_KIN"/>
    <property type="match status" value="1"/>
</dbReference>
<dbReference type="SUPFAM" id="SSF55874">
    <property type="entry name" value="ATPase domain of HSP90 chaperone/DNA topoisomerase II/histidine kinase"/>
    <property type="match status" value="1"/>
</dbReference>
<comment type="caution">
    <text evidence="10">The sequence shown here is derived from an EMBL/GenBank/DDBJ whole genome shotgun (WGS) entry which is preliminary data.</text>
</comment>
<comment type="catalytic activity">
    <reaction evidence="1">
        <text>ATP + protein L-histidine = ADP + protein N-phospho-L-histidine.</text>
        <dbReference type="EC" id="2.7.13.3"/>
    </reaction>
</comment>
<evidence type="ECO:0000313" key="11">
    <source>
        <dbReference type="Proteomes" id="UP000178449"/>
    </source>
</evidence>
<reference evidence="10 11" key="1">
    <citation type="journal article" date="2016" name="Nat. Commun.">
        <title>Thousands of microbial genomes shed light on interconnected biogeochemical processes in an aquifer system.</title>
        <authorList>
            <person name="Anantharaman K."/>
            <person name="Brown C.T."/>
            <person name="Hug L.A."/>
            <person name="Sharon I."/>
            <person name="Castelle C.J."/>
            <person name="Probst A.J."/>
            <person name="Thomas B.C."/>
            <person name="Singh A."/>
            <person name="Wilkins M.J."/>
            <person name="Karaoz U."/>
            <person name="Brodie E.L."/>
            <person name="Williams K.H."/>
            <person name="Hubbard S.S."/>
            <person name="Banfield J.F."/>
        </authorList>
    </citation>
    <scope>NUCLEOTIDE SEQUENCE [LARGE SCALE GENOMIC DNA]</scope>
</reference>